<organism evidence="1 2">
    <name type="scientific">Pistacia atlantica</name>
    <dbReference type="NCBI Taxonomy" id="434234"/>
    <lineage>
        <taxon>Eukaryota</taxon>
        <taxon>Viridiplantae</taxon>
        <taxon>Streptophyta</taxon>
        <taxon>Embryophyta</taxon>
        <taxon>Tracheophyta</taxon>
        <taxon>Spermatophyta</taxon>
        <taxon>Magnoliopsida</taxon>
        <taxon>eudicotyledons</taxon>
        <taxon>Gunneridae</taxon>
        <taxon>Pentapetalae</taxon>
        <taxon>rosids</taxon>
        <taxon>malvids</taxon>
        <taxon>Sapindales</taxon>
        <taxon>Anacardiaceae</taxon>
        <taxon>Pistacia</taxon>
    </lineage>
</organism>
<reference evidence="2" key="1">
    <citation type="journal article" date="2023" name="G3 (Bethesda)">
        <title>Genome assembly and association tests identify interacting loci associated with vigor, precocity, and sex in interspecific pistachio rootstocks.</title>
        <authorList>
            <person name="Palmer W."/>
            <person name="Jacygrad E."/>
            <person name="Sagayaradj S."/>
            <person name="Cavanaugh K."/>
            <person name="Han R."/>
            <person name="Bertier L."/>
            <person name="Beede B."/>
            <person name="Kafkas S."/>
            <person name="Golino D."/>
            <person name="Preece J."/>
            <person name="Michelmore R."/>
        </authorList>
    </citation>
    <scope>NUCLEOTIDE SEQUENCE [LARGE SCALE GENOMIC DNA]</scope>
</reference>
<sequence>MHLLVLLPNLFYAALKDRITLPWLYVIMSATSATLKQKIEETGKRLACFAKTLSLPFSFKVATLEADHNSPSFEECFFEVLFYCSSSFDSLEACMSRNDPNRMMFEEMYLGSCIQDTIANEGEERILRHMKIDAWRDILNKFGLAEAELSMSSLDQAELVRNKFSCKMGDSCTLDRNGKCLLVGWKG</sequence>
<evidence type="ECO:0000313" key="2">
    <source>
        <dbReference type="Proteomes" id="UP001164250"/>
    </source>
</evidence>
<evidence type="ECO:0000313" key="1">
    <source>
        <dbReference type="EMBL" id="KAJ0093444.1"/>
    </source>
</evidence>
<accession>A0ACC1B3D7</accession>
<keyword evidence="2" id="KW-1185">Reference proteome</keyword>
<dbReference type="Proteomes" id="UP001164250">
    <property type="component" value="Chromosome 7"/>
</dbReference>
<protein>
    <submittedName>
        <fullName evidence="1">Uncharacterized protein</fullName>
    </submittedName>
</protein>
<comment type="caution">
    <text evidence="1">The sequence shown here is derived from an EMBL/GenBank/DDBJ whole genome shotgun (WGS) entry which is preliminary data.</text>
</comment>
<proteinExistence type="predicted"/>
<dbReference type="EMBL" id="CM047903">
    <property type="protein sequence ID" value="KAJ0093444.1"/>
    <property type="molecule type" value="Genomic_DNA"/>
</dbReference>
<gene>
    <name evidence="1" type="ORF">Patl1_24902</name>
</gene>
<name>A0ACC1B3D7_9ROSI</name>